<evidence type="ECO:0000256" key="5">
    <source>
        <dbReference type="ARBA" id="ARBA00023034"/>
    </source>
</evidence>
<gene>
    <name evidence="14 15" type="primary">LOC118414558</name>
</gene>
<dbReference type="PANTHER" id="PTHR13815:SF7">
    <property type="entry name" value="GOLGIN SUBFAMILY A MEMBER 5"/>
    <property type="match status" value="1"/>
</dbReference>
<evidence type="ECO:0000256" key="9">
    <source>
        <dbReference type="ARBA" id="ARBA00032404"/>
    </source>
</evidence>
<evidence type="ECO:0000313" key="13">
    <source>
        <dbReference type="Proteomes" id="UP000001554"/>
    </source>
</evidence>
<dbReference type="PANTHER" id="PTHR13815">
    <property type="entry name" value="GOLGIN-84"/>
    <property type="match status" value="1"/>
</dbReference>
<comment type="function">
    <text evidence="8">Involved in maintaining Golgi structure. Stimulates the formation of Golgi stacks and ribbons. Involved in intra-Golgi retrograde transport.</text>
</comment>
<feature type="transmembrane region" description="Helical" evidence="12">
    <location>
        <begin position="724"/>
        <end position="744"/>
    </location>
</feature>
<dbReference type="RefSeq" id="XP_035674568.1">
    <property type="nucleotide sequence ID" value="XM_035818675.1"/>
</dbReference>
<feature type="coiled-coil region" evidence="10">
    <location>
        <begin position="318"/>
        <end position="391"/>
    </location>
</feature>
<dbReference type="OrthoDB" id="248903at2759"/>
<organism evidence="13 14">
    <name type="scientific">Branchiostoma floridae</name>
    <name type="common">Florida lancelet</name>
    <name type="synonym">Amphioxus</name>
    <dbReference type="NCBI Taxonomy" id="7739"/>
    <lineage>
        <taxon>Eukaryota</taxon>
        <taxon>Metazoa</taxon>
        <taxon>Chordata</taxon>
        <taxon>Cephalochordata</taxon>
        <taxon>Leptocardii</taxon>
        <taxon>Amphioxiformes</taxon>
        <taxon>Branchiostomatidae</taxon>
        <taxon>Branchiostoma</taxon>
    </lineage>
</organism>
<dbReference type="Pfam" id="PF09787">
    <property type="entry name" value="Golgin_A5"/>
    <property type="match status" value="1"/>
</dbReference>
<reference evidence="14 15" key="2">
    <citation type="submission" date="2025-04" db="UniProtKB">
        <authorList>
            <consortium name="RefSeq"/>
        </authorList>
    </citation>
    <scope>IDENTIFICATION</scope>
    <source>
        <strain evidence="14 15">S238N-H82</strain>
        <tissue evidence="14 15">Testes</tissue>
    </source>
</reference>
<dbReference type="InterPro" id="IPR019177">
    <property type="entry name" value="Golgin_subfamily_A_member_5"/>
</dbReference>
<dbReference type="Proteomes" id="UP000001554">
    <property type="component" value="Chromosome 1"/>
</dbReference>
<evidence type="ECO:0000256" key="8">
    <source>
        <dbReference type="ARBA" id="ARBA00024833"/>
    </source>
</evidence>
<feature type="compositionally biased region" description="Polar residues" evidence="11">
    <location>
        <begin position="165"/>
        <end position="175"/>
    </location>
</feature>
<evidence type="ECO:0000256" key="2">
    <source>
        <dbReference type="ARBA" id="ARBA00020370"/>
    </source>
</evidence>
<evidence type="ECO:0000256" key="11">
    <source>
        <dbReference type="SAM" id="MobiDB-lite"/>
    </source>
</evidence>
<comment type="subcellular location">
    <subcellularLocation>
        <location evidence="1">Golgi apparatus membrane</location>
        <topology evidence="1">Single-pass type IV membrane protein</topology>
    </subcellularLocation>
</comment>
<dbReference type="GeneID" id="118414558"/>
<accession>A0A9J7L284</accession>
<evidence type="ECO:0000256" key="4">
    <source>
        <dbReference type="ARBA" id="ARBA00022989"/>
    </source>
</evidence>
<keyword evidence="13" id="KW-1185">Reference proteome</keyword>
<evidence type="ECO:0000256" key="10">
    <source>
        <dbReference type="SAM" id="Coils"/>
    </source>
</evidence>
<feature type="compositionally biased region" description="Polar residues" evidence="11">
    <location>
        <begin position="72"/>
        <end position="87"/>
    </location>
</feature>
<feature type="coiled-coil region" evidence="10">
    <location>
        <begin position="424"/>
        <end position="458"/>
    </location>
</feature>
<dbReference type="RefSeq" id="XP_035674577.1">
    <property type="nucleotide sequence ID" value="XM_035818684.1"/>
</dbReference>
<evidence type="ECO:0000313" key="14">
    <source>
        <dbReference type="RefSeq" id="XP_035674568.1"/>
    </source>
</evidence>
<evidence type="ECO:0000256" key="6">
    <source>
        <dbReference type="ARBA" id="ARBA00023054"/>
    </source>
</evidence>
<evidence type="ECO:0000256" key="3">
    <source>
        <dbReference type="ARBA" id="ARBA00022692"/>
    </source>
</evidence>
<feature type="region of interest" description="Disordered" evidence="11">
    <location>
        <begin position="25"/>
        <end position="245"/>
    </location>
</feature>
<evidence type="ECO:0000313" key="15">
    <source>
        <dbReference type="RefSeq" id="XP_035674577.1"/>
    </source>
</evidence>
<dbReference type="GO" id="GO:0000301">
    <property type="term" value="P:retrograde transport, vesicle recycling within Golgi"/>
    <property type="evidence" value="ECO:0000318"/>
    <property type="project" value="GO_Central"/>
</dbReference>
<dbReference type="GO" id="GO:0031985">
    <property type="term" value="C:Golgi cisterna"/>
    <property type="evidence" value="ECO:0000318"/>
    <property type="project" value="GO_Central"/>
</dbReference>
<protein>
    <recommendedName>
        <fullName evidence="2">Golgin subfamily A member 5</fullName>
    </recommendedName>
    <alternativeName>
        <fullName evidence="9">Golgin-84</fullName>
    </alternativeName>
</protein>
<dbReference type="AlphaFoldDB" id="A0A9J7L284"/>
<feature type="compositionally biased region" description="Basic and acidic residues" evidence="11">
    <location>
        <begin position="50"/>
        <end position="61"/>
    </location>
</feature>
<feature type="compositionally biased region" description="Polar residues" evidence="11">
    <location>
        <begin position="186"/>
        <end position="230"/>
    </location>
</feature>
<keyword evidence="4 12" id="KW-1133">Transmembrane helix</keyword>
<sequence length="766" mass="85471">MSWISDFAGKAEALLNKVDQTAAQALQAEGEGETGKSVPSQPAPGVQRSHHVETARYERPGPPEPPRMETQALHTSASMVSLSSPRTASGIPRVPSLGTISQGSPQRAYGRKKPRDEDEKLFEFLNSPNTFPAAEKKRDVTRAAEPSSTGGKHSRQSSDSSSVSAYTEGSTSYSSMAVEAKENVMPTPSVQQTGSGEMSQTVTDISEPPSSEPTTNGSSDGSDGLPTSSESSDDQPLRQQVSSLTLENNLLRSEVASLNQEMTSLIQRCKAAQEEVTRTKQRLDTMSSGASQTDRIIRELRSREEDLTEAITTKDAQLAVLKVRLDEADQELKAKRTMVEELQSEKDRILRDHSDSSGIHSQALDSLREKLHEAEAALKREQESYKIAQNEAMERQHKLEADRHSMAESLTSAQKQVQDDKKRISDLTVHMEKAKATAESARQELSDYKQKATRILQSKEKLINSLRQGGSEVDSGAAGAGASVGLELEELRHERDLQREDIQHLSMQLDQARLELQEQESQLQSEIDMSRHQIRELEDHMSQEKQLREDAETELASLKQEMRYIQEEMVKQKTTFQTRLKDREEEIQKLRNQMTTKAMSTTTQSELEGRLHSLTESLIQKQTMLEALSTEKNSLVLQLERLEQQYRAAQPLAGKHPGHTVVGGMDEEDATVPLAGARVRSAPFLQVDPSGTSPINRVKRAANSIDKFSIRLGVFLRRYPTARLFVILYMVLLHLWVMIVLLTYTPEIHTGEQFHSDLKQPHPDQP</sequence>
<feature type="coiled-coil region" evidence="10">
    <location>
        <begin position="488"/>
        <end position="593"/>
    </location>
</feature>
<dbReference type="GO" id="GO:0007030">
    <property type="term" value="P:Golgi organization"/>
    <property type="evidence" value="ECO:0000318"/>
    <property type="project" value="GO_Central"/>
</dbReference>
<keyword evidence="3 12" id="KW-0812">Transmembrane</keyword>
<dbReference type="GO" id="GO:0000139">
    <property type="term" value="C:Golgi membrane"/>
    <property type="evidence" value="ECO:0000318"/>
    <property type="project" value="GO_Central"/>
</dbReference>
<dbReference type="OMA" id="QQEYMST"/>
<keyword evidence="6 10" id="KW-0175">Coiled coil</keyword>
<keyword evidence="7 12" id="KW-0472">Membrane</keyword>
<keyword evidence="5" id="KW-0333">Golgi apparatus</keyword>
<evidence type="ECO:0000256" key="1">
    <source>
        <dbReference type="ARBA" id="ARBA00004409"/>
    </source>
</evidence>
<name>A0A9J7L284_BRAFL</name>
<evidence type="ECO:0000256" key="12">
    <source>
        <dbReference type="SAM" id="Phobius"/>
    </source>
</evidence>
<dbReference type="KEGG" id="bfo:118414558"/>
<proteinExistence type="predicted"/>
<dbReference type="SUPFAM" id="SSF57997">
    <property type="entry name" value="Tropomyosin"/>
    <property type="match status" value="1"/>
</dbReference>
<reference evidence="13" key="1">
    <citation type="journal article" date="2020" name="Nat. Ecol. Evol.">
        <title>Deeply conserved synteny resolves early events in vertebrate evolution.</title>
        <authorList>
            <person name="Simakov O."/>
            <person name="Marletaz F."/>
            <person name="Yue J.X."/>
            <person name="O'Connell B."/>
            <person name="Jenkins J."/>
            <person name="Brandt A."/>
            <person name="Calef R."/>
            <person name="Tung C.H."/>
            <person name="Huang T.K."/>
            <person name="Schmutz J."/>
            <person name="Satoh N."/>
            <person name="Yu J.K."/>
            <person name="Putnam N.H."/>
            <person name="Green R.E."/>
            <person name="Rokhsar D.S."/>
        </authorList>
    </citation>
    <scope>NUCLEOTIDE SEQUENCE [LARGE SCALE GENOMIC DNA]</scope>
    <source>
        <strain evidence="13">S238N-H82</strain>
    </source>
</reference>
<evidence type="ECO:0000256" key="7">
    <source>
        <dbReference type="ARBA" id="ARBA00023136"/>
    </source>
</evidence>